<dbReference type="InterPro" id="IPR000909">
    <property type="entry name" value="PLipase_C_PInositol-sp_X_dom"/>
</dbReference>
<dbReference type="EMBL" id="VUOB01000075">
    <property type="protein sequence ID" value="KAA2252406.1"/>
    <property type="molecule type" value="Genomic_DNA"/>
</dbReference>
<evidence type="ECO:0000256" key="5">
    <source>
        <dbReference type="ARBA" id="ARBA00030782"/>
    </source>
</evidence>
<dbReference type="Pfam" id="PF00388">
    <property type="entry name" value="PI-PLC-X"/>
    <property type="match status" value="1"/>
</dbReference>
<dbReference type="PANTHER" id="PTHR13593">
    <property type="match status" value="1"/>
</dbReference>
<accession>A0A5B2WPG7</accession>
<feature type="chain" id="PRO_5022816087" description="1-phosphatidylinositol phosphodiesterase" evidence="6">
    <location>
        <begin position="43"/>
        <end position="367"/>
    </location>
</feature>
<name>A0A5B2WPG7_9PSEU</name>
<keyword evidence="9" id="KW-1185">Reference proteome</keyword>
<sequence length="367" mass="38923">MHKPRQSRRVVPPRRIARTALAVLALGALAGGMLASSSPALAQPFWSSSAFNSVTLSSHPDWMSQVPDPTGLGALSIPGTHDTLAIHGGLAPWAYEAQENHGDSAATLTAQLDAGIRAIDIRVRVIGDAFAIHHADVYQYANFDDVLARAQSFLNAEPTETILLNLHGECDADTTEGGSGSSSIGRCADDPSNTTQADRIAIFTGYLARYPGLFYAPTVTGNSTSAMPTLGQVRGRIVLTDFTGPRGQIYPGFGLTQLTVGDNSGRVENDWKQCDLAEKWREAEANLVNANEDHSGALYITYTSANCAPLGAGPADMAGGYFGGTGENQRLLDYLDTSSPTHTGLLRMDYPGYALVAAIIDRNPTCP</sequence>
<proteinExistence type="predicted"/>
<dbReference type="Gene3D" id="3.20.20.190">
    <property type="entry name" value="Phosphatidylinositol (PI) phosphodiesterase"/>
    <property type="match status" value="1"/>
</dbReference>
<dbReference type="InterPro" id="IPR051057">
    <property type="entry name" value="PI-PLC_domain"/>
</dbReference>
<evidence type="ECO:0000256" key="2">
    <source>
        <dbReference type="ARBA" id="ARBA00012581"/>
    </source>
</evidence>
<organism evidence="8 9">
    <name type="scientific">Solihabitans fulvus</name>
    <dbReference type="NCBI Taxonomy" id="1892852"/>
    <lineage>
        <taxon>Bacteria</taxon>
        <taxon>Bacillati</taxon>
        <taxon>Actinomycetota</taxon>
        <taxon>Actinomycetes</taxon>
        <taxon>Pseudonocardiales</taxon>
        <taxon>Pseudonocardiaceae</taxon>
        <taxon>Solihabitans</taxon>
    </lineage>
</organism>
<dbReference type="GO" id="GO:0008081">
    <property type="term" value="F:phosphoric diester hydrolase activity"/>
    <property type="evidence" value="ECO:0007669"/>
    <property type="project" value="InterPro"/>
</dbReference>
<dbReference type="Proteomes" id="UP000323454">
    <property type="component" value="Unassembled WGS sequence"/>
</dbReference>
<keyword evidence="6" id="KW-0732">Signal</keyword>
<comment type="catalytic activity">
    <reaction evidence="1">
        <text>a 1,2-diacyl-sn-glycero-3-phospho-(1D-myo-inositol) = 1D-myo-inositol 1,2-cyclic phosphate + a 1,2-diacyl-sn-glycerol</text>
        <dbReference type="Rhea" id="RHEA:17093"/>
        <dbReference type="ChEBI" id="CHEBI:17815"/>
        <dbReference type="ChEBI" id="CHEBI:57880"/>
        <dbReference type="ChEBI" id="CHEBI:58484"/>
        <dbReference type="EC" id="4.6.1.13"/>
    </reaction>
</comment>
<dbReference type="SMART" id="SM00148">
    <property type="entry name" value="PLCXc"/>
    <property type="match status" value="1"/>
</dbReference>
<feature type="signal peptide" evidence="6">
    <location>
        <begin position="1"/>
        <end position="42"/>
    </location>
</feature>
<feature type="domain" description="Phosphatidylinositol-specific phospholipase C X" evidence="7">
    <location>
        <begin position="72"/>
        <end position="242"/>
    </location>
</feature>
<gene>
    <name evidence="8" type="ORF">F0L68_35755</name>
</gene>
<dbReference type="InterPro" id="IPR017946">
    <property type="entry name" value="PLC-like_Pdiesterase_TIM-brl"/>
</dbReference>
<evidence type="ECO:0000256" key="6">
    <source>
        <dbReference type="SAM" id="SignalP"/>
    </source>
</evidence>
<dbReference type="EC" id="4.6.1.13" evidence="2"/>
<dbReference type="RefSeq" id="WP_149854330.1">
    <property type="nucleotide sequence ID" value="NZ_VUOB01000075.1"/>
</dbReference>
<dbReference type="PROSITE" id="PS50007">
    <property type="entry name" value="PIPLC_X_DOMAIN"/>
    <property type="match status" value="1"/>
</dbReference>
<dbReference type="OrthoDB" id="7191982at2"/>
<evidence type="ECO:0000256" key="1">
    <source>
        <dbReference type="ARBA" id="ARBA00001316"/>
    </source>
</evidence>
<dbReference type="PANTHER" id="PTHR13593:SF113">
    <property type="entry name" value="SI:DKEY-266F7.9"/>
    <property type="match status" value="1"/>
</dbReference>
<reference evidence="8 9" key="2">
    <citation type="submission" date="2019-09" db="EMBL/GenBank/DDBJ databases">
        <authorList>
            <person name="Jin C."/>
        </authorList>
    </citation>
    <scope>NUCLEOTIDE SEQUENCE [LARGE SCALE GENOMIC DNA]</scope>
    <source>
        <strain evidence="8 9">AN110305</strain>
    </source>
</reference>
<dbReference type="GO" id="GO:0004436">
    <property type="term" value="F:phosphatidylinositol diacylglycerol-lyase activity"/>
    <property type="evidence" value="ECO:0007669"/>
    <property type="project" value="UniProtKB-EC"/>
</dbReference>
<dbReference type="AlphaFoldDB" id="A0A5B2WPG7"/>
<evidence type="ECO:0000256" key="4">
    <source>
        <dbReference type="ARBA" id="ARBA00030474"/>
    </source>
</evidence>
<evidence type="ECO:0000256" key="3">
    <source>
        <dbReference type="ARBA" id="ARBA00019758"/>
    </source>
</evidence>
<evidence type="ECO:0000313" key="8">
    <source>
        <dbReference type="EMBL" id="KAA2252406.1"/>
    </source>
</evidence>
<dbReference type="SUPFAM" id="SSF51695">
    <property type="entry name" value="PLC-like phosphodiesterases"/>
    <property type="match status" value="1"/>
</dbReference>
<dbReference type="GO" id="GO:0006629">
    <property type="term" value="P:lipid metabolic process"/>
    <property type="evidence" value="ECO:0007669"/>
    <property type="project" value="InterPro"/>
</dbReference>
<protein>
    <recommendedName>
        <fullName evidence="3">1-phosphatidylinositol phosphodiesterase</fullName>
        <ecNumber evidence="2">4.6.1.13</ecNumber>
    </recommendedName>
    <alternativeName>
        <fullName evidence="4">Phosphatidylinositol diacylglycerol-lyase</fullName>
    </alternativeName>
    <alternativeName>
        <fullName evidence="5">Phosphatidylinositol-specific phospholipase C</fullName>
    </alternativeName>
</protein>
<evidence type="ECO:0000259" key="7">
    <source>
        <dbReference type="SMART" id="SM00148"/>
    </source>
</evidence>
<comment type="caution">
    <text evidence="8">The sequence shown here is derived from an EMBL/GenBank/DDBJ whole genome shotgun (WGS) entry which is preliminary data.</text>
</comment>
<evidence type="ECO:0000313" key="9">
    <source>
        <dbReference type="Proteomes" id="UP000323454"/>
    </source>
</evidence>
<reference evidence="8 9" key="1">
    <citation type="submission" date="2019-09" db="EMBL/GenBank/DDBJ databases">
        <title>Goodfellowia gen. nov., a new genus of the Pseudonocardineae related to Actinoalloteichus, containing Goodfellowia coeruleoviolacea gen. nov., comb. nov. gen. nov., comb. nov.</title>
        <authorList>
            <person name="Labeda D."/>
        </authorList>
    </citation>
    <scope>NUCLEOTIDE SEQUENCE [LARGE SCALE GENOMIC DNA]</scope>
    <source>
        <strain evidence="8 9">AN110305</strain>
    </source>
</reference>